<proteinExistence type="predicted"/>
<protein>
    <submittedName>
        <fullName evidence="2">Uncharacterized protein</fullName>
    </submittedName>
</protein>
<organism evidence="2 3">
    <name type="scientific">Actinopolyspora mzabensis</name>
    <dbReference type="NCBI Taxonomy" id="995066"/>
    <lineage>
        <taxon>Bacteria</taxon>
        <taxon>Bacillati</taxon>
        <taxon>Actinomycetota</taxon>
        <taxon>Actinomycetes</taxon>
        <taxon>Actinopolysporales</taxon>
        <taxon>Actinopolysporaceae</taxon>
        <taxon>Actinopolyspora</taxon>
    </lineage>
</organism>
<dbReference type="EMBL" id="FNFM01000005">
    <property type="protein sequence ID" value="SDK17311.1"/>
    <property type="molecule type" value="Genomic_DNA"/>
</dbReference>
<keyword evidence="3" id="KW-1185">Reference proteome</keyword>
<sequence length="132" mass="14487">MDEAAGRDEQDDIESSGPSGADAGKDRNAGHSDFGELLRSHSAGWRLLAERMHPDQQPALERLDEIGMDSALLRDALDGFRQQALLIHSAVSAQARAYEEMLEAGGPDDPEAYENYCRTIEFLHELLPGGKH</sequence>
<dbReference type="AlphaFoldDB" id="A0A1G8ZQI1"/>
<feature type="compositionally biased region" description="Basic and acidic residues" evidence="1">
    <location>
        <begin position="23"/>
        <end position="35"/>
    </location>
</feature>
<evidence type="ECO:0000313" key="3">
    <source>
        <dbReference type="Proteomes" id="UP000199213"/>
    </source>
</evidence>
<dbReference type="RefSeq" id="WP_176797908.1">
    <property type="nucleotide sequence ID" value="NZ_FNFM01000005.1"/>
</dbReference>
<feature type="region of interest" description="Disordered" evidence="1">
    <location>
        <begin position="1"/>
        <end position="35"/>
    </location>
</feature>
<evidence type="ECO:0000256" key="1">
    <source>
        <dbReference type="SAM" id="MobiDB-lite"/>
    </source>
</evidence>
<dbReference type="Proteomes" id="UP000199213">
    <property type="component" value="Unassembled WGS sequence"/>
</dbReference>
<gene>
    <name evidence="2" type="ORF">SAMN04487820_10577</name>
</gene>
<evidence type="ECO:0000313" key="2">
    <source>
        <dbReference type="EMBL" id="SDK17311.1"/>
    </source>
</evidence>
<accession>A0A1G8ZQI1</accession>
<name>A0A1G8ZQI1_ACTMZ</name>
<reference evidence="3" key="1">
    <citation type="submission" date="2016-10" db="EMBL/GenBank/DDBJ databases">
        <authorList>
            <person name="Varghese N."/>
            <person name="Submissions S."/>
        </authorList>
    </citation>
    <scope>NUCLEOTIDE SEQUENCE [LARGE SCALE GENOMIC DNA]</scope>
    <source>
        <strain evidence="3">DSM 45460</strain>
    </source>
</reference>